<keyword evidence="3" id="KW-1185">Reference proteome</keyword>
<proteinExistence type="predicted"/>
<dbReference type="Proteomes" id="UP000221653">
    <property type="component" value="Unassembled WGS sequence"/>
</dbReference>
<sequence>MADKTEGAWYYDPETGEVTQGKVRGWENRMGPYESKEAASQALERAEARNEAADAADEAWEDED</sequence>
<gene>
    <name evidence="2" type="ORF">ATK06_1449</name>
</gene>
<evidence type="ECO:0000313" key="3">
    <source>
        <dbReference type="Proteomes" id="UP000221653"/>
    </source>
</evidence>
<dbReference type="RefSeq" id="WP_048379448.1">
    <property type="nucleotide sequence ID" value="NZ_LDYE01000003.1"/>
</dbReference>
<dbReference type="EMBL" id="PDJF01000001">
    <property type="protein sequence ID" value="PFG28340.1"/>
    <property type="molecule type" value="Genomic_DNA"/>
</dbReference>
<dbReference type="AlphaFoldDB" id="A0A2A9DR13"/>
<reference evidence="2 3" key="1">
    <citation type="submission" date="2017-10" db="EMBL/GenBank/DDBJ databases">
        <title>Sequencing the genomes of 1000 actinobacteria strains.</title>
        <authorList>
            <person name="Klenk H.-P."/>
        </authorList>
    </citation>
    <scope>NUCLEOTIDE SEQUENCE [LARGE SCALE GENOMIC DNA]</scope>
    <source>
        <strain evidence="2 3">DSM 20688</strain>
    </source>
</reference>
<feature type="region of interest" description="Disordered" evidence="1">
    <location>
        <begin position="35"/>
        <end position="64"/>
    </location>
</feature>
<evidence type="ECO:0008006" key="4">
    <source>
        <dbReference type="Google" id="ProtNLM"/>
    </source>
</evidence>
<evidence type="ECO:0000313" key="2">
    <source>
        <dbReference type="EMBL" id="PFG28340.1"/>
    </source>
</evidence>
<name>A0A2A9DR13_9CORY</name>
<feature type="compositionally biased region" description="Acidic residues" evidence="1">
    <location>
        <begin position="54"/>
        <end position="64"/>
    </location>
</feature>
<accession>A0A2A9DR13</accession>
<dbReference type="STRING" id="1724.GCA_001044175_01269"/>
<evidence type="ECO:0000256" key="1">
    <source>
        <dbReference type="SAM" id="MobiDB-lite"/>
    </source>
</evidence>
<comment type="caution">
    <text evidence="2">The sequence shown here is derived from an EMBL/GenBank/DDBJ whole genome shotgun (WGS) entry which is preliminary data.</text>
</comment>
<dbReference type="OrthoDB" id="3268477at2"/>
<organism evidence="2 3">
    <name type="scientific">Corynebacterium renale</name>
    <dbReference type="NCBI Taxonomy" id="1724"/>
    <lineage>
        <taxon>Bacteria</taxon>
        <taxon>Bacillati</taxon>
        <taxon>Actinomycetota</taxon>
        <taxon>Actinomycetes</taxon>
        <taxon>Mycobacteriales</taxon>
        <taxon>Corynebacteriaceae</taxon>
        <taxon>Corynebacterium</taxon>
    </lineage>
</organism>
<protein>
    <recommendedName>
        <fullName evidence="4">Sporulation related protein</fullName>
    </recommendedName>
</protein>